<evidence type="ECO:0000256" key="1">
    <source>
        <dbReference type="ARBA" id="ARBA00007689"/>
    </source>
</evidence>
<gene>
    <name evidence="3" type="ORF">ACFYV7_15505</name>
</gene>
<keyword evidence="4" id="KW-1185">Reference proteome</keyword>
<sequence length="113" mass="12232">MTQYLLSIYQPDGDGVPDNIDEIMRDLDAVNADLRSSGAWVFAAGLHSPSTATVVRVKDDEALVTDGPYVEGKEHIGGFTVIQAADLDEALEWGRRLAAAITLPIEVRPLHDS</sequence>
<dbReference type="EMBL" id="JBIAPI010000003">
    <property type="protein sequence ID" value="MFF3224199.1"/>
    <property type="molecule type" value="Genomic_DNA"/>
</dbReference>
<evidence type="ECO:0000313" key="4">
    <source>
        <dbReference type="Proteomes" id="UP001601948"/>
    </source>
</evidence>
<accession>A0ABW6QSS8</accession>
<reference evidence="3 4" key="1">
    <citation type="submission" date="2024-10" db="EMBL/GenBank/DDBJ databases">
        <title>The Natural Products Discovery Center: Release of the First 8490 Sequenced Strains for Exploring Actinobacteria Biosynthetic Diversity.</title>
        <authorList>
            <person name="Kalkreuter E."/>
            <person name="Kautsar S.A."/>
            <person name="Yang D."/>
            <person name="Bader C.D."/>
            <person name="Teijaro C.N."/>
            <person name="Fluegel L."/>
            <person name="Davis C.M."/>
            <person name="Simpson J.R."/>
            <person name="Lauterbach L."/>
            <person name="Steele A.D."/>
            <person name="Gui C."/>
            <person name="Meng S."/>
            <person name="Li G."/>
            <person name="Viehrig K."/>
            <person name="Ye F."/>
            <person name="Su P."/>
            <person name="Kiefer A.F."/>
            <person name="Nichols A."/>
            <person name="Cepeda A.J."/>
            <person name="Yan W."/>
            <person name="Fan B."/>
            <person name="Jiang Y."/>
            <person name="Adhikari A."/>
            <person name="Zheng C.-J."/>
            <person name="Schuster L."/>
            <person name="Cowan T.M."/>
            <person name="Smanski M.J."/>
            <person name="Chevrette M.G."/>
            <person name="De Carvalho L.P.S."/>
            <person name="Shen B."/>
        </authorList>
    </citation>
    <scope>NUCLEOTIDE SEQUENCE [LARGE SCALE GENOMIC DNA]</scope>
    <source>
        <strain evidence="3 4">NPDC003040</strain>
    </source>
</reference>
<dbReference type="InterPro" id="IPR011008">
    <property type="entry name" value="Dimeric_a/b-barrel"/>
</dbReference>
<comment type="similarity">
    <text evidence="1">Belongs to the YciI family.</text>
</comment>
<dbReference type="Proteomes" id="UP001601948">
    <property type="component" value="Unassembled WGS sequence"/>
</dbReference>
<dbReference type="Pfam" id="PF03795">
    <property type="entry name" value="YCII"/>
    <property type="match status" value="1"/>
</dbReference>
<evidence type="ECO:0000313" key="3">
    <source>
        <dbReference type="EMBL" id="MFF3224199.1"/>
    </source>
</evidence>
<dbReference type="SUPFAM" id="SSF54909">
    <property type="entry name" value="Dimeric alpha+beta barrel"/>
    <property type="match status" value="1"/>
</dbReference>
<protein>
    <submittedName>
        <fullName evidence="3">YciI family protein</fullName>
    </submittedName>
</protein>
<organism evidence="3 4">
    <name type="scientific">Nocardia suismassiliense</name>
    <dbReference type="NCBI Taxonomy" id="2077092"/>
    <lineage>
        <taxon>Bacteria</taxon>
        <taxon>Bacillati</taxon>
        <taxon>Actinomycetota</taxon>
        <taxon>Actinomycetes</taxon>
        <taxon>Mycobacteriales</taxon>
        <taxon>Nocardiaceae</taxon>
        <taxon>Nocardia</taxon>
    </lineage>
</organism>
<proteinExistence type="inferred from homology"/>
<dbReference type="PANTHER" id="PTHR35174">
    <property type="entry name" value="BLL7171 PROTEIN-RELATED"/>
    <property type="match status" value="1"/>
</dbReference>
<feature type="domain" description="YCII-related" evidence="2">
    <location>
        <begin position="11"/>
        <end position="98"/>
    </location>
</feature>
<name>A0ABW6QSS8_9NOCA</name>
<comment type="caution">
    <text evidence="3">The sequence shown here is derived from an EMBL/GenBank/DDBJ whole genome shotgun (WGS) entry which is preliminary data.</text>
</comment>
<dbReference type="InterPro" id="IPR005545">
    <property type="entry name" value="YCII"/>
</dbReference>
<evidence type="ECO:0000259" key="2">
    <source>
        <dbReference type="Pfam" id="PF03795"/>
    </source>
</evidence>
<dbReference type="Gene3D" id="3.30.70.1060">
    <property type="entry name" value="Dimeric alpha+beta barrel"/>
    <property type="match status" value="1"/>
</dbReference>
<dbReference type="RefSeq" id="WP_387717681.1">
    <property type="nucleotide sequence ID" value="NZ_JBIAPI010000003.1"/>
</dbReference>
<dbReference type="PANTHER" id="PTHR35174:SF3">
    <property type="entry name" value="BLL7171 PROTEIN"/>
    <property type="match status" value="1"/>
</dbReference>